<gene>
    <name evidence="2" type="ORF">RM812_39685</name>
</gene>
<dbReference type="RefSeq" id="WP_311585460.1">
    <property type="nucleotide sequence ID" value="NZ_JAVRFH010000107.1"/>
</dbReference>
<keyword evidence="3" id="KW-1185">Reference proteome</keyword>
<dbReference type="Pfam" id="PF04149">
    <property type="entry name" value="DUF397"/>
    <property type="match status" value="1"/>
</dbReference>
<proteinExistence type="predicted"/>
<dbReference type="EMBL" id="JAVRFH010000107">
    <property type="protein sequence ID" value="MDT0616221.1"/>
    <property type="molecule type" value="Genomic_DNA"/>
</dbReference>
<comment type="caution">
    <text evidence="2">The sequence shown here is derived from an EMBL/GenBank/DDBJ whole genome shotgun (WGS) entry which is preliminary data.</text>
</comment>
<evidence type="ECO:0000313" key="2">
    <source>
        <dbReference type="EMBL" id="MDT0616221.1"/>
    </source>
</evidence>
<dbReference type="InterPro" id="IPR007278">
    <property type="entry name" value="DUF397"/>
</dbReference>
<evidence type="ECO:0000259" key="1">
    <source>
        <dbReference type="Pfam" id="PF04149"/>
    </source>
</evidence>
<dbReference type="Proteomes" id="UP001180724">
    <property type="component" value="Unassembled WGS sequence"/>
</dbReference>
<organism evidence="2 3">
    <name type="scientific">Streptomyces lancefieldiae</name>
    <dbReference type="NCBI Taxonomy" id="3075520"/>
    <lineage>
        <taxon>Bacteria</taxon>
        <taxon>Bacillati</taxon>
        <taxon>Actinomycetota</taxon>
        <taxon>Actinomycetes</taxon>
        <taxon>Kitasatosporales</taxon>
        <taxon>Streptomycetaceae</taxon>
        <taxon>Streptomyces</taxon>
    </lineage>
</organism>
<feature type="domain" description="DUF397" evidence="1">
    <location>
        <begin position="15"/>
        <end position="71"/>
    </location>
</feature>
<accession>A0ABU3B180</accession>
<sequence length="78" mass="8167">MTTNTGLSASQLKEAVWQKSTYSGSSEGQCVECADVTPTHSGIAVRDSKNPEGAVLLLSPGAFGGFITAVKRAEFDLF</sequence>
<name>A0ABU3B180_9ACTN</name>
<protein>
    <submittedName>
        <fullName evidence="2">DUF397 domain-containing protein</fullName>
    </submittedName>
</protein>
<evidence type="ECO:0000313" key="3">
    <source>
        <dbReference type="Proteomes" id="UP001180724"/>
    </source>
</evidence>
<reference evidence="2" key="1">
    <citation type="submission" date="2024-05" db="EMBL/GenBank/DDBJ databases">
        <title>30 novel species of actinomycetes from the DSMZ collection.</title>
        <authorList>
            <person name="Nouioui I."/>
        </authorList>
    </citation>
    <scope>NUCLEOTIDE SEQUENCE</scope>
    <source>
        <strain evidence="2">DSM 40712</strain>
    </source>
</reference>